<evidence type="ECO:0000256" key="1">
    <source>
        <dbReference type="ARBA" id="ARBA00005194"/>
    </source>
</evidence>
<keyword evidence="5 12" id="KW-0276">Fatty acid metabolism</keyword>
<dbReference type="UniPathway" id="UPA00094"/>
<keyword evidence="4 12" id="KW-0444">Lipid biosynthesis</keyword>
<feature type="binding site" evidence="11">
    <location>
        <begin position="12"/>
        <end position="15"/>
    </location>
    <ligand>
        <name>NADP(+)</name>
        <dbReference type="ChEBI" id="CHEBI:58349"/>
    </ligand>
</feature>
<accession>M1LZA2</accession>
<dbReference type="eggNOG" id="COG1028">
    <property type="taxonomic scope" value="Bacteria"/>
</dbReference>
<keyword evidence="9 12" id="KW-0275">Fatty acid biosynthesis</keyword>
<dbReference type="OrthoDB" id="9804774at2"/>
<dbReference type="SMART" id="SM00822">
    <property type="entry name" value="PKS_KR"/>
    <property type="match status" value="1"/>
</dbReference>
<dbReference type="PANTHER" id="PTHR42879:SF2">
    <property type="entry name" value="3-OXOACYL-[ACYL-CARRIER-PROTEIN] REDUCTASE FABG"/>
    <property type="match status" value="1"/>
</dbReference>
<dbReference type="InterPro" id="IPR011284">
    <property type="entry name" value="3oxo_ACP_reduc"/>
</dbReference>
<dbReference type="KEGG" id="kon:CONE_0708"/>
<sequence>MELKGKNVFITGATRGIGRAIAKELAYRGASVVGTATTESGVETINDELGAIGVKGIIFDVNNIDNCKISLNDLTNNGFNIDILVNNAGITRDILLARMKDEDWNNVIDTNLNSIFRITKFVLHNMIKKRWGRIINITSVIGSIGNVGQTNYAASKAAVSGFSKSLAKEIGSRGITVNCVSPGFIDTSMTRDISKEKIDMLVKQIPSGRLGSEDDVAYAVSFLASSRASYINGTTLHVNGGMYM</sequence>
<keyword evidence="6 11" id="KW-0521">NADP</keyword>
<feature type="active site" description="Proton acceptor" evidence="10">
    <location>
        <position position="152"/>
    </location>
</feature>
<dbReference type="PROSITE" id="PS00061">
    <property type="entry name" value="ADH_SHORT"/>
    <property type="match status" value="1"/>
</dbReference>
<protein>
    <recommendedName>
        <fullName evidence="3 12">3-oxoacyl-[acyl-carrier-protein] reductase</fullName>
        <ecNumber evidence="3 12">1.1.1.100</ecNumber>
    </recommendedName>
</protein>
<evidence type="ECO:0000256" key="4">
    <source>
        <dbReference type="ARBA" id="ARBA00022516"/>
    </source>
</evidence>
<dbReference type="NCBIfam" id="TIGR01830">
    <property type="entry name" value="3oxo_ACP_reduc"/>
    <property type="match status" value="1"/>
</dbReference>
<dbReference type="InterPro" id="IPR020904">
    <property type="entry name" value="Sc_DH/Rdtase_CS"/>
</dbReference>
<dbReference type="EC" id="1.1.1.100" evidence="3 12"/>
<dbReference type="PRINTS" id="PR00081">
    <property type="entry name" value="GDHRDH"/>
</dbReference>
<feature type="binding site" evidence="11">
    <location>
        <position position="185"/>
    </location>
    <ligand>
        <name>NADP(+)</name>
        <dbReference type="ChEBI" id="CHEBI:58349"/>
    </ligand>
</feature>
<dbReference type="InterPro" id="IPR057326">
    <property type="entry name" value="KR_dom"/>
</dbReference>
<comment type="catalytic activity">
    <reaction evidence="12">
        <text>a (3R)-hydroxyacyl-[ACP] + NADP(+) = a 3-oxoacyl-[ACP] + NADPH + H(+)</text>
        <dbReference type="Rhea" id="RHEA:17397"/>
        <dbReference type="Rhea" id="RHEA-COMP:9916"/>
        <dbReference type="Rhea" id="RHEA-COMP:9945"/>
        <dbReference type="ChEBI" id="CHEBI:15378"/>
        <dbReference type="ChEBI" id="CHEBI:57783"/>
        <dbReference type="ChEBI" id="CHEBI:58349"/>
        <dbReference type="ChEBI" id="CHEBI:78776"/>
        <dbReference type="ChEBI" id="CHEBI:78827"/>
        <dbReference type="EC" id="1.1.1.100"/>
    </reaction>
</comment>
<name>M1LZA2_9PROT</name>
<dbReference type="HOGENOM" id="CLU_010194_1_3_4"/>
<feature type="binding site" evidence="11">
    <location>
        <position position="37"/>
    </location>
    <ligand>
        <name>NADP(+)</name>
        <dbReference type="ChEBI" id="CHEBI:58349"/>
    </ligand>
</feature>
<dbReference type="InterPro" id="IPR050259">
    <property type="entry name" value="SDR"/>
</dbReference>
<evidence type="ECO:0000313" key="15">
    <source>
        <dbReference type="Proteomes" id="UP000011541"/>
    </source>
</evidence>
<dbReference type="PRINTS" id="PR00080">
    <property type="entry name" value="SDRFAMILY"/>
</dbReference>
<dbReference type="Pfam" id="PF13561">
    <property type="entry name" value="adh_short_C2"/>
    <property type="match status" value="1"/>
</dbReference>
<dbReference type="SUPFAM" id="SSF51735">
    <property type="entry name" value="NAD(P)-binding Rossmann-fold domains"/>
    <property type="match status" value="1"/>
</dbReference>
<dbReference type="NCBIfam" id="NF009466">
    <property type="entry name" value="PRK12826.1-2"/>
    <property type="match status" value="1"/>
</dbReference>
<evidence type="ECO:0000256" key="5">
    <source>
        <dbReference type="ARBA" id="ARBA00022832"/>
    </source>
</evidence>
<dbReference type="InterPro" id="IPR002347">
    <property type="entry name" value="SDR_fam"/>
</dbReference>
<dbReference type="FunFam" id="3.40.50.720:FF:000037">
    <property type="entry name" value="3-oxoacyl-[acyl-carrier-protein] reductase FabG"/>
    <property type="match status" value="1"/>
</dbReference>
<evidence type="ECO:0000256" key="11">
    <source>
        <dbReference type="PIRSR" id="PIRSR611284-2"/>
    </source>
</evidence>
<dbReference type="GO" id="GO:0030497">
    <property type="term" value="P:fatty acid elongation"/>
    <property type="evidence" value="ECO:0007669"/>
    <property type="project" value="UniProtKB-ARBA"/>
</dbReference>
<dbReference type="RefSeq" id="WP_015397135.1">
    <property type="nucleotide sequence ID" value="NC_020299.1"/>
</dbReference>
<dbReference type="Proteomes" id="UP000011541">
    <property type="component" value="Chromosome"/>
</dbReference>
<dbReference type="PANTHER" id="PTHR42879">
    <property type="entry name" value="3-OXOACYL-(ACYL-CARRIER-PROTEIN) REDUCTASE"/>
    <property type="match status" value="1"/>
</dbReference>
<evidence type="ECO:0000313" key="14">
    <source>
        <dbReference type="EMBL" id="AGF48449.1"/>
    </source>
</evidence>
<evidence type="ECO:0000256" key="2">
    <source>
        <dbReference type="ARBA" id="ARBA00006484"/>
    </source>
</evidence>
<dbReference type="GO" id="GO:0051287">
    <property type="term" value="F:NAD binding"/>
    <property type="evidence" value="ECO:0007669"/>
    <property type="project" value="UniProtKB-UniRule"/>
</dbReference>
<evidence type="ECO:0000256" key="8">
    <source>
        <dbReference type="ARBA" id="ARBA00023098"/>
    </source>
</evidence>
<comment type="subunit">
    <text evidence="12">Homotetramer.</text>
</comment>
<feature type="binding site" evidence="11">
    <location>
        <position position="87"/>
    </location>
    <ligand>
        <name>NADP(+)</name>
        <dbReference type="ChEBI" id="CHEBI:58349"/>
    </ligand>
</feature>
<keyword evidence="7 12" id="KW-0560">Oxidoreductase</keyword>
<dbReference type="NCBIfam" id="NF004197">
    <property type="entry name" value="PRK05653.1-1"/>
    <property type="match status" value="1"/>
</dbReference>
<dbReference type="EMBL" id="CP003805">
    <property type="protein sequence ID" value="AGF48449.1"/>
    <property type="molecule type" value="Genomic_DNA"/>
</dbReference>
<evidence type="ECO:0000256" key="9">
    <source>
        <dbReference type="ARBA" id="ARBA00023160"/>
    </source>
</evidence>
<dbReference type="Gene3D" id="3.40.50.720">
    <property type="entry name" value="NAD(P)-binding Rossmann-like Domain"/>
    <property type="match status" value="1"/>
</dbReference>
<dbReference type="AlphaFoldDB" id="M1LZA2"/>
<dbReference type="InterPro" id="IPR036291">
    <property type="entry name" value="NAD(P)-bd_dom_sf"/>
</dbReference>
<evidence type="ECO:0000256" key="12">
    <source>
        <dbReference type="RuleBase" id="RU366074"/>
    </source>
</evidence>
<dbReference type="STRING" id="1208920.CONE_0708"/>
<dbReference type="PATRIC" id="fig|1208920.3.peg.439"/>
<proteinExistence type="inferred from homology"/>
<evidence type="ECO:0000259" key="13">
    <source>
        <dbReference type="SMART" id="SM00822"/>
    </source>
</evidence>
<dbReference type="CDD" id="cd05333">
    <property type="entry name" value="BKR_SDR_c"/>
    <property type="match status" value="1"/>
</dbReference>
<dbReference type="GO" id="GO:0004316">
    <property type="term" value="F:3-oxoacyl-[acyl-carrier-protein] reductase (NADPH) activity"/>
    <property type="evidence" value="ECO:0007669"/>
    <property type="project" value="UniProtKB-UniRule"/>
</dbReference>
<evidence type="ECO:0000256" key="6">
    <source>
        <dbReference type="ARBA" id="ARBA00022857"/>
    </source>
</evidence>
<evidence type="ECO:0000256" key="7">
    <source>
        <dbReference type="ARBA" id="ARBA00023002"/>
    </source>
</evidence>
<organism evidence="14 15">
    <name type="scientific">Candidatus Kinetoplastidibacterium stringomonadis TCC290E</name>
    <dbReference type="NCBI Taxonomy" id="1208920"/>
    <lineage>
        <taxon>Bacteria</taxon>
        <taxon>Pseudomonadati</taxon>
        <taxon>Pseudomonadota</taxon>
        <taxon>Betaproteobacteria</taxon>
        <taxon>Candidatus Kinetoplastidibacterium</taxon>
    </lineage>
</organism>
<feature type="domain" description="Ketoreductase" evidence="13">
    <location>
        <begin position="6"/>
        <end position="183"/>
    </location>
</feature>
<comment type="similarity">
    <text evidence="2 12">Belongs to the short-chain dehydrogenases/reductases (SDR) family.</text>
</comment>
<comment type="function">
    <text evidence="12">Catalyzes the NADPH-dependent reduction of beta-ketoacyl-ACP substrates to beta-hydroxyacyl-ACP products, the first reductive step in the elongation cycle of fatty acid biosynthesis.</text>
</comment>
<gene>
    <name evidence="14" type="ORF">CONE_0708</name>
</gene>
<feature type="binding site" evidence="11">
    <location>
        <begin position="152"/>
        <end position="156"/>
    </location>
    <ligand>
        <name>NADP(+)</name>
        <dbReference type="ChEBI" id="CHEBI:58349"/>
    </ligand>
</feature>
<comment type="pathway">
    <text evidence="1 12">Lipid metabolism; fatty acid biosynthesis.</text>
</comment>
<keyword evidence="8 12" id="KW-0443">Lipid metabolism</keyword>
<keyword evidence="15" id="KW-1185">Reference proteome</keyword>
<evidence type="ECO:0000256" key="10">
    <source>
        <dbReference type="PIRSR" id="PIRSR611284-1"/>
    </source>
</evidence>
<reference evidence="14 15" key="1">
    <citation type="journal article" date="2013" name="Genome Biol. Evol.">
        <title>Genome evolution and phylogenomic analysis of candidatus kinetoplastibacterium, the betaproteobacterial endosymbionts of strigomonas and angomonas.</title>
        <authorList>
            <person name="Alves J.M."/>
            <person name="Serrano M.G."/>
            <person name="Maia da Silva F."/>
            <person name="Voegtly L.J."/>
            <person name="Matveyev A.V."/>
            <person name="Teixeira M.M."/>
            <person name="Camargo E.P."/>
            <person name="Buck G.A."/>
        </authorList>
    </citation>
    <scope>NUCLEOTIDE SEQUENCE [LARGE SCALE GENOMIC DNA]</scope>
    <source>
        <strain evidence="14 15">TCC290E</strain>
    </source>
</reference>
<evidence type="ECO:0000256" key="3">
    <source>
        <dbReference type="ARBA" id="ARBA00012948"/>
    </source>
</evidence>